<reference evidence="2" key="1">
    <citation type="journal article" date="2014" name="Int. J. Syst. Evol. Microbiol.">
        <title>Complete genome sequence of Corynebacterium casei LMG S-19264T (=DSM 44701T), isolated from a smear-ripened cheese.</title>
        <authorList>
            <consortium name="US DOE Joint Genome Institute (JGI-PGF)"/>
            <person name="Walter F."/>
            <person name="Albersmeier A."/>
            <person name="Kalinowski J."/>
            <person name="Ruckert C."/>
        </authorList>
    </citation>
    <scope>NUCLEOTIDE SEQUENCE</scope>
    <source>
        <strain evidence="2">JCM 3302</strain>
    </source>
</reference>
<dbReference type="EMBL" id="BNBC01000012">
    <property type="protein sequence ID" value="GHE73942.1"/>
    <property type="molecule type" value="Genomic_DNA"/>
</dbReference>
<organism evidence="2 3">
    <name type="scientific">Streptomyces spiralis</name>
    <dbReference type="NCBI Taxonomy" id="66376"/>
    <lineage>
        <taxon>Bacteria</taxon>
        <taxon>Bacillati</taxon>
        <taxon>Actinomycetota</taxon>
        <taxon>Actinomycetes</taxon>
        <taxon>Kitasatosporales</taxon>
        <taxon>Streptomycetaceae</taxon>
        <taxon>Streptomyces</taxon>
    </lineage>
</organism>
<name>A0A918ZWA0_9ACTN</name>
<accession>A0A918ZWA0</accession>
<reference evidence="2" key="2">
    <citation type="submission" date="2020-09" db="EMBL/GenBank/DDBJ databases">
        <authorList>
            <person name="Sun Q."/>
            <person name="Ohkuma M."/>
        </authorList>
    </citation>
    <scope>NUCLEOTIDE SEQUENCE</scope>
    <source>
        <strain evidence="2">JCM 3302</strain>
    </source>
</reference>
<protein>
    <submittedName>
        <fullName evidence="2">Uncharacterized protein</fullName>
    </submittedName>
</protein>
<evidence type="ECO:0000313" key="2">
    <source>
        <dbReference type="EMBL" id="GHE73942.1"/>
    </source>
</evidence>
<gene>
    <name evidence="2" type="ORF">GCM10014715_30450</name>
</gene>
<dbReference type="AlphaFoldDB" id="A0A918ZWA0"/>
<keyword evidence="3" id="KW-1185">Reference proteome</keyword>
<sequence length="70" mass="7421">MTTEENRPKASLLSPFRPAPVSGAGRPEDTALPKSLTFDSNAGPGPPQYRRQTSGSPDAGPSRNDRVDRG</sequence>
<dbReference type="Proteomes" id="UP000641386">
    <property type="component" value="Unassembled WGS sequence"/>
</dbReference>
<proteinExistence type="predicted"/>
<comment type="caution">
    <text evidence="2">The sequence shown here is derived from an EMBL/GenBank/DDBJ whole genome shotgun (WGS) entry which is preliminary data.</text>
</comment>
<evidence type="ECO:0000313" key="3">
    <source>
        <dbReference type="Proteomes" id="UP000641386"/>
    </source>
</evidence>
<evidence type="ECO:0000256" key="1">
    <source>
        <dbReference type="SAM" id="MobiDB-lite"/>
    </source>
</evidence>
<feature type="region of interest" description="Disordered" evidence="1">
    <location>
        <begin position="1"/>
        <end position="70"/>
    </location>
</feature>